<sequence>MPVHILHTLSRLRFMGEPGEEIAQLQRPDKPMRPHKHTSALGVLRLVPNSFASQDVAVARRPTVYVKLRIHRTVRLPGSECAMAGKVWPRSHVVPDRTAQSSSKRVGRESEAEPNHGLFVCTVSGRKTPTGTLNERTNERTNSASHGPSERPIDRSRSIRLLASSDCEESCRGMEDGRGIKLPRFRRAAKEDPRAQSRRTHVRYTSNISSTNPSPQLCPSPSDEHCTEPDRRKCGNRSRQGRAGRGRAGQGRAGPACLPACLLAFVCADGAAEVTRCVGSVLTRELMLRSDVLWNWTGPSRAEPTLDRRLPQAYPKSNHRSTNGTECAKGAPLAPHFEGGCAPRQPPNVIIGCT</sequence>
<evidence type="ECO:0000313" key="3">
    <source>
        <dbReference type="Proteomes" id="UP000244005"/>
    </source>
</evidence>
<dbReference type="Gramene" id="Mp8g04420.1">
    <property type="protein sequence ID" value="Mp8g04420.1.cds"/>
    <property type="gene ID" value="Mp8g04420"/>
</dbReference>
<feature type="compositionally biased region" description="Basic and acidic residues" evidence="1">
    <location>
        <begin position="148"/>
        <end position="157"/>
    </location>
</feature>
<name>A0A2R6VZX9_MARPO</name>
<feature type="compositionally biased region" description="Polar residues" evidence="1">
    <location>
        <begin position="125"/>
        <end position="146"/>
    </location>
</feature>
<dbReference type="AlphaFoldDB" id="A0A2R6VZX9"/>
<evidence type="ECO:0000313" key="2">
    <source>
        <dbReference type="EMBL" id="PTQ27163.1"/>
    </source>
</evidence>
<dbReference type="Proteomes" id="UP000244005">
    <property type="component" value="Unassembled WGS sequence"/>
</dbReference>
<evidence type="ECO:0000256" key="1">
    <source>
        <dbReference type="SAM" id="MobiDB-lite"/>
    </source>
</evidence>
<gene>
    <name evidence="2" type="ORF">MARPO_0216s0008</name>
</gene>
<dbReference type="EMBL" id="KZ772881">
    <property type="protein sequence ID" value="PTQ27163.1"/>
    <property type="molecule type" value="Genomic_DNA"/>
</dbReference>
<reference evidence="3" key="1">
    <citation type="journal article" date="2017" name="Cell">
        <title>Insights into land plant evolution garnered from the Marchantia polymorpha genome.</title>
        <authorList>
            <person name="Bowman J.L."/>
            <person name="Kohchi T."/>
            <person name="Yamato K.T."/>
            <person name="Jenkins J."/>
            <person name="Shu S."/>
            <person name="Ishizaki K."/>
            <person name="Yamaoka S."/>
            <person name="Nishihama R."/>
            <person name="Nakamura Y."/>
            <person name="Berger F."/>
            <person name="Adam C."/>
            <person name="Aki S.S."/>
            <person name="Althoff F."/>
            <person name="Araki T."/>
            <person name="Arteaga-Vazquez M.A."/>
            <person name="Balasubrmanian S."/>
            <person name="Barry K."/>
            <person name="Bauer D."/>
            <person name="Boehm C.R."/>
            <person name="Briginshaw L."/>
            <person name="Caballero-Perez J."/>
            <person name="Catarino B."/>
            <person name="Chen F."/>
            <person name="Chiyoda S."/>
            <person name="Chovatia M."/>
            <person name="Davies K.M."/>
            <person name="Delmans M."/>
            <person name="Demura T."/>
            <person name="Dierschke T."/>
            <person name="Dolan L."/>
            <person name="Dorantes-Acosta A.E."/>
            <person name="Eklund D.M."/>
            <person name="Florent S.N."/>
            <person name="Flores-Sandoval E."/>
            <person name="Fujiyama A."/>
            <person name="Fukuzawa H."/>
            <person name="Galik B."/>
            <person name="Grimanelli D."/>
            <person name="Grimwood J."/>
            <person name="Grossniklaus U."/>
            <person name="Hamada T."/>
            <person name="Haseloff J."/>
            <person name="Hetherington A.J."/>
            <person name="Higo A."/>
            <person name="Hirakawa Y."/>
            <person name="Hundley H.N."/>
            <person name="Ikeda Y."/>
            <person name="Inoue K."/>
            <person name="Inoue S.I."/>
            <person name="Ishida S."/>
            <person name="Jia Q."/>
            <person name="Kakita M."/>
            <person name="Kanazawa T."/>
            <person name="Kawai Y."/>
            <person name="Kawashima T."/>
            <person name="Kennedy M."/>
            <person name="Kinose K."/>
            <person name="Kinoshita T."/>
            <person name="Kohara Y."/>
            <person name="Koide E."/>
            <person name="Komatsu K."/>
            <person name="Kopischke S."/>
            <person name="Kubo M."/>
            <person name="Kyozuka J."/>
            <person name="Lagercrantz U."/>
            <person name="Lin S.S."/>
            <person name="Lindquist E."/>
            <person name="Lipzen A.M."/>
            <person name="Lu C.W."/>
            <person name="De Luna E."/>
            <person name="Martienssen R.A."/>
            <person name="Minamino N."/>
            <person name="Mizutani M."/>
            <person name="Mizutani M."/>
            <person name="Mochizuki N."/>
            <person name="Monte I."/>
            <person name="Mosher R."/>
            <person name="Nagasaki H."/>
            <person name="Nakagami H."/>
            <person name="Naramoto S."/>
            <person name="Nishitani K."/>
            <person name="Ohtani M."/>
            <person name="Okamoto T."/>
            <person name="Okumura M."/>
            <person name="Phillips J."/>
            <person name="Pollak B."/>
            <person name="Reinders A."/>
            <person name="Rovekamp M."/>
            <person name="Sano R."/>
            <person name="Sawa S."/>
            <person name="Schmid M.W."/>
            <person name="Shirakawa M."/>
            <person name="Solano R."/>
            <person name="Spunde A."/>
            <person name="Suetsugu N."/>
            <person name="Sugano S."/>
            <person name="Sugiyama A."/>
            <person name="Sun R."/>
            <person name="Suzuki Y."/>
            <person name="Takenaka M."/>
            <person name="Takezawa D."/>
            <person name="Tomogane H."/>
            <person name="Tsuzuki M."/>
            <person name="Ueda T."/>
            <person name="Umeda M."/>
            <person name="Ward J.M."/>
            <person name="Watanabe Y."/>
            <person name="Yazaki K."/>
            <person name="Yokoyama R."/>
            <person name="Yoshitake Y."/>
            <person name="Yotsui I."/>
            <person name="Zachgo S."/>
            <person name="Schmutz J."/>
        </authorList>
    </citation>
    <scope>NUCLEOTIDE SEQUENCE [LARGE SCALE GENOMIC DNA]</scope>
    <source>
        <strain evidence="3">Tak-1</strain>
    </source>
</reference>
<accession>A0A2R6VZX9</accession>
<feature type="compositionally biased region" description="Basic and acidic residues" evidence="1">
    <location>
        <begin position="222"/>
        <end position="233"/>
    </location>
</feature>
<feature type="region of interest" description="Disordered" evidence="1">
    <location>
        <begin position="182"/>
        <end position="253"/>
    </location>
</feature>
<proteinExistence type="predicted"/>
<protein>
    <submittedName>
        <fullName evidence="2">Uncharacterized protein</fullName>
    </submittedName>
</protein>
<organism evidence="2 3">
    <name type="scientific">Marchantia polymorpha</name>
    <name type="common">Common liverwort</name>
    <name type="synonym">Marchantia aquatica</name>
    <dbReference type="NCBI Taxonomy" id="3197"/>
    <lineage>
        <taxon>Eukaryota</taxon>
        <taxon>Viridiplantae</taxon>
        <taxon>Streptophyta</taxon>
        <taxon>Embryophyta</taxon>
        <taxon>Marchantiophyta</taxon>
        <taxon>Marchantiopsida</taxon>
        <taxon>Marchantiidae</taxon>
        <taxon>Marchantiales</taxon>
        <taxon>Marchantiaceae</taxon>
        <taxon>Marchantia</taxon>
    </lineage>
</organism>
<feature type="compositionally biased region" description="Polar residues" evidence="1">
    <location>
        <begin position="203"/>
        <end position="219"/>
    </location>
</feature>
<feature type="region of interest" description="Disordered" evidence="1">
    <location>
        <begin position="94"/>
        <end position="158"/>
    </location>
</feature>
<feature type="compositionally biased region" description="Basic residues" evidence="1">
    <location>
        <begin position="234"/>
        <end position="245"/>
    </location>
</feature>
<keyword evidence="3" id="KW-1185">Reference proteome</keyword>